<dbReference type="OrthoDB" id="9814751at2"/>
<name>A0A3A8AI34_9HYPH</name>
<gene>
    <name evidence="3" type="ORF">DEM25_016800</name>
</gene>
<dbReference type="SUPFAM" id="SSF51182">
    <property type="entry name" value="RmlC-like cupins"/>
    <property type="match status" value="1"/>
</dbReference>
<dbReference type="PANTHER" id="PTHR46797:SF11">
    <property type="entry name" value="HTH-TYPE TRANSCRIPTIONAL REGULATOR PUUR"/>
    <property type="match status" value="1"/>
</dbReference>
<dbReference type="InterPro" id="IPR050807">
    <property type="entry name" value="TransReg_Diox_bact_type"/>
</dbReference>
<dbReference type="Proteomes" id="UP000246132">
    <property type="component" value="Unassembled WGS sequence"/>
</dbReference>
<dbReference type="RefSeq" id="WP_109767693.1">
    <property type="nucleotide sequence ID" value="NZ_OZ252232.1"/>
</dbReference>
<feature type="domain" description="HTH cro/C1-type" evidence="2">
    <location>
        <begin position="10"/>
        <end position="64"/>
    </location>
</feature>
<evidence type="ECO:0000313" key="4">
    <source>
        <dbReference type="Proteomes" id="UP000246132"/>
    </source>
</evidence>
<dbReference type="InterPro" id="IPR010982">
    <property type="entry name" value="Lambda_DNA-bd_dom_sf"/>
</dbReference>
<dbReference type="Pfam" id="PF07883">
    <property type="entry name" value="Cupin_2"/>
    <property type="match status" value="1"/>
</dbReference>
<dbReference type="SUPFAM" id="SSF47413">
    <property type="entry name" value="lambda repressor-like DNA-binding domains"/>
    <property type="match status" value="1"/>
</dbReference>
<proteinExistence type="predicted"/>
<dbReference type="GO" id="GO:0005829">
    <property type="term" value="C:cytosol"/>
    <property type="evidence" value="ECO:0007669"/>
    <property type="project" value="TreeGrafter"/>
</dbReference>
<dbReference type="SMART" id="SM00530">
    <property type="entry name" value="HTH_XRE"/>
    <property type="match status" value="1"/>
</dbReference>
<evidence type="ECO:0000256" key="1">
    <source>
        <dbReference type="ARBA" id="ARBA00023125"/>
    </source>
</evidence>
<sequence length="194" mass="21162">MTENEVAERLRGVREERGLSQRQLAAAAGITGSMISMIEQGRTSPSVATLKKILTGLGMSLGDFFADDETFTGQWHYKANELREINPETTFGTQKPDAASRISFRQVGAAGQSTIQMLHEHYPPGADTGPERYAHEGEETGIVIEGEIEITVGGDTRTLTKGDAYLFDSRQPHRFRNVSGKPCTIVSACTPPTF</sequence>
<dbReference type="GO" id="GO:0003700">
    <property type="term" value="F:DNA-binding transcription factor activity"/>
    <property type="evidence" value="ECO:0007669"/>
    <property type="project" value="TreeGrafter"/>
</dbReference>
<dbReference type="Gene3D" id="1.10.260.40">
    <property type="entry name" value="lambda repressor-like DNA-binding domains"/>
    <property type="match status" value="1"/>
</dbReference>
<keyword evidence="4" id="KW-1185">Reference proteome</keyword>
<accession>A0A3A8AI34</accession>
<dbReference type="PROSITE" id="PS50943">
    <property type="entry name" value="HTH_CROC1"/>
    <property type="match status" value="1"/>
</dbReference>
<dbReference type="InterPro" id="IPR001387">
    <property type="entry name" value="Cro/C1-type_HTH"/>
</dbReference>
<dbReference type="GO" id="GO:0003677">
    <property type="term" value="F:DNA binding"/>
    <property type="evidence" value="ECO:0007669"/>
    <property type="project" value="UniProtKB-KW"/>
</dbReference>
<dbReference type="PANTHER" id="PTHR46797">
    <property type="entry name" value="HTH-TYPE TRANSCRIPTIONAL REGULATOR"/>
    <property type="match status" value="1"/>
</dbReference>
<comment type="caution">
    <text evidence="3">The sequence shown here is derived from an EMBL/GenBank/DDBJ whole genome shotgun (WGS) entry which is preliminary data.</text>
</comment>
<organism evidence="3 4">
    <name type="scientific">Oceaniradius stylonematis</name>
    <dbReference type="NCBI Taxonomy" id="2184161"/>
    <lineage>
        <taxon>Bacteria</taxon>
        <taxon>Pseudomonadati</taxon>
        <taxon>Pseudomonadota</taxon>
        <taxon>Alphaproteobacteria</taxon>
        <taxon>Hyphomicrobiales</taxon>
        <taxon>Ahrensiaceae</taxon>
        <taxon>Oceaniradius</taxon>
    </lineage>
</organism>
<dbReference type="CDD" id="cd02209">
    <property type="entry name" value="cupin_XRE_C"/>
    <property type="match status" value="1"/>
</dbReference>
<dbReference type="AlphaFoldDB" id="A0A3A8AI34"/>
<protein>
    <submittedName>
        <fullName evidence="3">Cupin domain-containing protein</fullName>
    </submittedName>
</protein>
<dbReference type="CDD" id="cd00093">
    <property type="entry name" value="HTH_XRE"/>
    <property type="match status" value="1"/>
</dbReference>
<dbReference type="Gene3D" id="2.60.120.10">
    <property type="entry name" value="Jelly Rolls"/>
    <property type="match status" value="1"/>
</dbReference>
<dbReference type="InterPro" id="IPR014710">
    <property type="entry name" value="RmlC-like_jellyroll"/>
</dbReference>
<dbReference type="Pfam" id="PF01381">
    <property type="entry name" value="HTH_3"/>
    <property type="match status" value="1"/>
</dbReference>
<dbReference type="EMBL" id="QFWV02000009">
    <property type="protein sequence ID" value="RKF05443.1"/>
    <property type="molecule type" value="Genomic_DNA"/>
</dbReference>
<dbReference type="InterPro" id="IPR013096">
    <property type="entry name" value="Cupin_2"/>
</dbReference>
<evidence type="ECO:0000313" key="3">
    <source>
        <dbReference type="EMBL" id="RKF05443.1"/>
    </source>
</evidence>
<evidence type="ECO:0000259" key="2">
    <source>
        <dbReference type="PROSITE" id="PS50943"/>
    </source>
</evidence>
<dbReference type="InterPro" id="IPR011051">
    <property type="entry name" value="RmlC_Cupin_sf"/>
</dbReference>
<keyword evidence="1" id="KW-0238">DNA-binding</keyword>
<reference evidence="3 4" key="1">
    <citation type="journal article" date="2018" name="Int. J. Syst. Bacteriol.">
        <title>Oceaniradius stylonemae gen. nov., sp. nov., isolated from a red alga, Stylonema cornu-cervi.</title>
        <authorList>
            <person name="Jeong S."/>
        </authorList>
    </citation>
    <scope>NUCLEOTIDE SEQUENCE [LARGE SCALE GENOMIC DNA]</scope>
    <source>
        <strain evidence="3 4">StC1</strain>
    </source>
</reference>